<dbReference type="SUPFAM" id="SSF52200">
    <property type="entry name" value="Toll/Interleukin receptor TIR domain"/>
    <property type="match status" value="1"/>
</dbReference>
<dbReference type="AlphaFoldDB" id="H9B0B4"/>
<proteinExistence type="evidence at transcript level"/>
<dbReference type="GO" id="GO:0007249">
    <property type="term" value="P:canonical NF-kappaB signal transduction"/>
    <property type="evidence" value="ECO:0007669"/>
    <property type="project" value="TreeGrafter"/>
</dbReference>
<evidence type="ECO:0000256" key="1">
    <source>
        <dbReference type="ARBA" id="ARBA00004177"/>
    </source>
</evidence>
<evidence type="ECO:0000256" key="3">
    <source>
        <dbReference type="ARBA" id="ARBA00022588"/>
    </source>
</evidence>
<accession>H9B0B4</accession>
<dbReference type="InterPro" id="IPR000483">
    <property type="entry name" value="Cys-rich_flank_reg_C"/>
</dbReference>
<dbReference type="SMART" id="SM00364">
    <property type="entry name" value="LRR_BAC"/>
    <property type="match status" value="5"/>
</dbReference>
<dbReference type="InterPro" id="IPR032675">
    <property type="entry name" value="LRR_dom_sf"/>
</dbReference>
<feature type="signal peptide" evidence="17">
    <location>
        <begin position="1"/>
        <end position="26"/>
    </location>
</feature>
<feature type="chain" id="PRO_5003617847" evidence="17">
    <location>
        <begin position="27"/>
        <end position="1038"/>
    </location>
</feature>
<feature type="transmembrane region" description="Helical" evidence="16">
    <location>
        <begin position="824"/>
        <end position="846"/>
    </location>
</feature>
<evidence type="ECO:0000256" key="6">
    <source>
        <dbReference type="ARBA" id="ARBA00022729"/>
    </source>
</evidence>
<keyword evidence="3" id="KW-0399">Innate immunity</keyword>
<evidence type="ECO:0000256" key="13">
    <source>
        <dbReference type="ARBA" id="ARBA00023180"/>
    </source>
</evidence>
<dbReference type="GO" id="GO:0006954">
    <property type="term" value="P:inflammatory response"/>
    <property type="evidence" value="ECO:0007669"/>
    <property type="project" value="UniProtKB-KW"/>
</dbReference>
<keyword evidence="13" id="KW-0325">Glycoprotein</keyword>
<evidence type="ECO:0000256" key="11">
    <source>
        <dbReference type="ARBA" id="ARBA00023136"/>
    </source>
</evidence>
<evidence type="ECO:0000256" key="17">
    <source>
        <dbReference type="SAM" id="SignalP"/>
    </source>
</evidence>
<keyword evidence="9" id="KW-0391">Immunity</keyword>
<dbReference type="Pfam" id="PF13855">
    <property type="entry name" value="LRR_8"/>
    <property type="match status" value="4"/>
</dbReference>
<keyword evidence="5 16" id="KW-0812">Transmembrane</keyword>
<keyword evidence="8" id="KW-0967">Endosome</keyword>
<dbReference type="GO" id="GO:0005768">
    <property type="term" value="C:endosome"/>
    <property type="evidence" value="ECO:0007669"/>
    <property type="project" value="UniProtKB-SubCell"/>
</dbReference>
<comment type="subcellular location">
    <subcellularLocation>
        <location evidence="15">Endomembrane system</location>
        <topology evidence="15">Single-pass type I membrane protein</topology>
    </subcellularLocation>
    <subcellularLocation>
        <location evidence="1">Endosome</location>
    </subcellularLocation>
</comment>
<dbReference type="SUPFAM" id="SSF52058">
    <property type="entry name" value="L domain-like"/>
    <property type="match status" value="1"/>
</dbReference>
<keyword evidence="6 17" id="KW-0732">Signal</keyword>
<sequence>MMIFSGNIRSLLKLAFVASAVQIVWATFPRFLPCDDSNDSTHVDCSHRKLEQIPAIKSNNVTELNLDKNKLVLIASNSFSGVPNLKSLNISWNCAPGKLRPDGEPCKLTIEKNAFSDLCYLNALHLAGNSLTVIPWLPSTLQLLNLESNNIVMLGYHNMSGVFKLKELYLGMNCYYQNPCNSSLTFSRDVFKDAKSLILLSLKFNNLNSIPLGLPSTLVSLDFSENKIPEIKSSDFDNLTSLEHLDLRWNCQRCDHSVQPCFSCLNNSALQIHPDAFRPLKNLKELNLRGNSLRNLSDSLVEPLTSLHILDLSDNLLAYAIANGTFFAKLPNVQDLSLNYNYKPLNTFPRLTLSPHLASMQLLRYISINGYFFKTLDEKGIEPLLSLPHLQIITFRTNFIQNVNLTIFSRIPYLRLLDLSENILALSETCKTSQDDTEALPLRLSEEIASPEFYSYTSDARSVTAIDEHKSFYFDFPSCRNYRKTLDLSFNNIKSIEPEDFRGLGDIECLNLSYNFINQRLNGNQFSYLRSLRLLDLAHNRFDLYYNKTLNELPNLEVLYLNCNTFQFMLHGLGHSFNFLQNMTSLTFLSLSYNTIGIRISKELRCPSLRVLVFRFNRLDIMWQAGKDTYLNIFTNLARLGVLDISYNKLQSIPANVLETLPKSLKKLYITHNKLRIFYWEKMSSLPSLEILDLSHNALNYLPNETVSFGSNFTFLSLESNHIISLNQVFFSNFSTLKYLILRDNKITLIDENSFSDVLLQNLQSLDVSGNPLSCTCEAHWFIQFLKSTKITTKHISNGMICDRPDAKRGQYLFSIDPRSCQDVYGHVGFIYTTFLVIFLTVLPLLKKLYGWDIWYGTYILKAALRKGYSSIPDTGGFDAFIVFDAQQYAVTDWVYNELVLHLEETRTTQFKLCLEERDWLAGKSRIENLCDAVYKSKKTIFVLAADGFDSGLLRHTFFMAQQRLMDEKLDVSILVLLDKGMKMSKYLLSRKRVCKKSILRWPCNPKAQPYFWHSLRVLLTHDSKHWYDNKLRKSIDG</sequence>
<feature type="domain" description="TIR" evidence="18">
    <location>
        <begin position="876"/>
        <end position="1020"/>
    </location>
</feature>
<evidence type="ECO:0000256" key="5">
    <source>
        <dbReference type="ARBA" id="ARBA00022692"/>
    </source>
</evidence>
<dbReference type="Pfam" id="PF01582">
    <property type="entry name" value="TIR"/>
    <property type="match status" value="1"/>
</dbReference>
<organism evidence="19">
    <name type="scientific">Andrias davidianus</name>
    <name type="common">Chinese giant salamander</name>
    <name type="synonym">Sieboldia davidiana</name>
    <dbReference type="NCBI Taxonomy" id="141262"/>
    <lineage>
        <taxon>Eukaryota</taxon>
        <taxon>Metazoa</taxon>
        <taxon>Chordata</taxon>
        <taxon>Craniata</taxon>
        <taxon>Vertebrata</taxon>
        <taxon>Euteleostomi</taxon>
        <taxon>Amphibia</taxon>
        <taxon>Batrachia</taxon>
        <taxon>Caudata</taxon>
        <taxon>Cryptobranchoidea</taxon>
        <taxon>Cryptobranchidae</taxon>
        <taxon>Andrias</taxon>
    </lineage>
</organism>
<reference evidence="19" key="1">
    <citation type="submission" date="2011-10" db="EMBL/GenBank/DDBJ databases">
        <title>Isolation and characterization of toll-like receptor 9 in Chinese giant salamander Andrias davidianus.</title>
        <authorList>
            <person name="Fan Y.D."/>
        </authorList>
    </citation>
    <scope>NUCLEOTIDE SEQUENCE</scope>
</reference>
<keyword evidence="10 16" id="KW-1133">Transmembrane helix</keyword>
<evidence type="ECO:0000256" key="16">
    <source>
        <dbReference type="SAM" id="Phobius"/>
    </source>
</evidence>
<evidence type="ECO:0000256" key="7">
    <source>
        <dbReference type="ARBA" id="ARBA00022737"/>
    </source>
</evidence>
<dbReference type="SMART" id="SM00369">
    <property type="entry name" value="LRR_TYP"/>
    <property type="match status" value="13"/>
</dbReference>
<dbReference type="GO" id="GO:0032755">
    <property type="term" value="P:positive regulation of interleukin-6 production"/>
    <property type="evidence" value="ECO:0007669"/>
    <property type="project" value="TreeGrafter"/>
</dbReference>
<dbReference type="PANTHER" id="PTHR47410">
    <property type="entry name" value="TOLL-LIKE RECEPTOR 7-RELATED"/>
    <property type="match status" value="1"/>
</dbReference>
<keyword evidence="4" id="KW-0433">Leucine-rich repeat</keyword>
<dbReference type="SMART" id="SM00082">
    <property type="entry name" value="LRRCT"/>
    <property type="match status" value="1"/>
</dbReference>
<dbReference type="InterPro" id="IPR035897">
    <property type="entry name" value="Toll_tir_struct_dom_sf"/>
</dbReference>
<dbReference type="PROSITE" id="PS50104">
    <property type="entry name" value="TIR"/>
    <property type="match status" value="1"/>
</dbReference>
<evidence type="ECO:0000256" key="15">
    <source>
        <dbReference type="ARBA" id="ARBA00046288"/>
    </source>
</evidence>
<dbReference type="Gene3D" id="3.40.50.10140">
    <property type="entry name" value="Toll/interleukin-1 receptor homology (TIR) domain"/>
    <property type="match status" value="1"/>
</dbReference>
<dbReference type="PRINTS" id="PR00019">
    <property type="entry name" value="LEURICHRPT"/>
</dbReference>
<dbReference type="SMR" id="H9B0B4"/>
<comment type="similarity">
    <text evidence="2">Belongs to the Toll-like receptor family.</text>
</comment>
<dbReference type="InterPro" id="IPR003591">
    <property type="entry name" value="Leu-rich_rpt_typical-subtyp"/>
</dbReference>
<keyword evidence="14" id="KW-0395">Inflammatory response</keyword>
<keyword evidence="12 19" id="KW-0675">Receptor</keyword>
<evidence type="ECO:0000256" key="4">
    <source>
        <dbReference type="ARBA" id="ARBA00022614"/>
    </source>
</evidence>
<evidence type="ECO:0000256" key="14">
    <source>
        <dbReference type="ARBA" id="ARBA00023198"/>
    </source>
</evidence>
<evidence type="ECO:0000313" key="19">
    <source>
        <dbReference type="EMBL" id="AFC95888.1"/>
    </source>
</evidence>
<dbReference type="SMART" id="SM00365">
    <property type="entry name" value="LRR_SD22"/>
    <property type="match status" value="8"/>
</dbReference>
<dbReference type="GO" id="GO:0005886">
    <property type="term" value="C:plasma membrane"/>
    <property type="evidence" value="ECO:0007669"/>
    <property type="project" value="TreeGrafter"/>
</dbReference>
<dbReference type="GO" id="GO:1902533">
    <property type="term" value="P:positive regulation of intracellular signal transduction"/>
    <property type="evidence" value="ECO:0007669"/>
    <property type="project" value="UniProtKB-ARBA"/>
</dbReference>
<dbReference type="SMART" id="SM00255">
    <property type="entry name" value="TIR"/>
    <property type="match status" value="1"/>
</dbReference>
<dbReference type="EMBL" id="JN969980">
    <property type="protein sequence ID" value="AFC95888.1"/>
    <property type="molecule type" value="mRNA"/>
</dbReference>
<evidence type="ECO:0000256" key="8">
    <source>
        <dbReference type="ARBA" id="ARBA00022753"/>
    </source>
</evidence>
<dbReference type="GO" id="GO:0002224">
    <property type="term" value="P:toll-like receptor signaling pathway"/>
    <property type="evidence" value="ECO:0007669"/>
    <property type="project" value="TreeGrafter"/>
</dbReference>
<evidence type="ECO:0000256" key="10">
    <source>
        <dbReference type="ARBA" id="ARBA00022989"/>
    </source>
</evidence>
<keyword evidence="11 16" id="KW-0472">Membrane</keyword>
<keyword evidence="7" id="KW-0677">Repeat</keyword>
<dbReference type="GO" id="GO:0045087">
    <property type="term" value="P:innate immune response"/>
    <property type="evidence" value="ECO:0007669"/>
    <property type="project" value="UniProtKB-KW"/>
</dbReference>
<name>H9B0B4_ANDDA</name>
<dbReference type="InterPro" id="IPR001611">
    <property type="entry name" value="Leu-rich_rpt"/>
</dbReference>
<evidence type="ECO:0000259" key="18">
    <source>
        <dbReference type="PROSITE" id="PS50104"/>
    </source>
</evidence>
<protein>
    <submittedName>
        <fullName evidence="19">Toll-like receptor 9</fullName>
    </submittedName>
</protein>
<dbReference type="Gene3D" id="3.80.10.10">
    <property type="entry name" value="Ribonuclease Inhibitor"/>
    <property type="match status" value="1"/>
</dbReference>
<dbReference type="GO" id="GO:0038187">
    <property type="term" value="F:pattern recognition receptor activity"/>
    <property type="evidence" value="ECO:0007669"/>
    <property type="project" value="TreeGrafter"/>
</dbReference>
<evidence type="ECO:0000256" key="9">
    <source>
        <dbReference type="ARBA" id="ARBA00022859"/>
    </source>
</evidence>
<dbReference type="PANTHER" id="PTHR47410:SF4">
    <property type="entry name" value="TOLL-LIKE RECEPTOR 9"/>
    <property type="match status" value="1"/>
</dbReference>
<dbReference type="SUPFAM" id="SSF52047">
    <property type="entry name" value="RNI-like"/>
    <property type="match status" value="1"/>
</dbReference>
<evidence type="ECO:0000256" key="2">
    <source>
        <dbReference type="ARBA" id="ARBA00009634"/>
    </source>
</evidence>
<evidence type="ECO:0000256" key="12">
    <source>
        <dbReference type="ARBA" id="ARBA00023170"/>
    </source>
</evidence>
<dbReference type="GO" id="GO:0051607">
    <property type="term" value="P:defense response to virus"/>
    <property type="evidence" value="ECO:0007669"/>
    <property type="project" value="TreeGrafter"/>
</dbReference>
<dbReference type="PROSITE" id="PS51450">
    <property type="entry name" value="LRR"/>
    <property type="match status" value="3"/>
</dbReference>
<dbReference type="InterPro" id="IPR000157">
    <property type="entry name" value="TIR_dom"/>
</dbReference>